<feature type="transmembrane region" description="Helical" evidence="7">
    <location>
        <begin position="60"/>
        <end position="79"/>
    </location>
</feature>
<comment type="subcellular location">
    <subcellularLocation>
        <location evidence="1">Membrane</location>
        <topology evidence="1">Multi-pass membrane protein</topology>
    </subcellularLocation>
</comment>
<evidence type="ECO:0000256" key="3">
    <source>
        <dbReference type="ARBA" id="ARBA00022989"/>
    </source>
</evidence>
<evidence type="ECO:0000313" key="9">
    <source>
        <dbReference type="EMBL" id="KAK8050319.1"/>
    </source>
</evidence>
<feature type="transmembrane region" description="Helical" evidence="7">
    <location>
        <begin position="30"/>
        <end position="48"/>
    </location>
</feature>
<keyword evidence="2 7" id="KW-0812">Transmembrane</keyword>
<keyword evidence="4 7" id="KW-0472">Membrane</keyword>
<protein>
    <recommendedName>
        <fullName evidence="8">Rhodopsin domain-containing protein</fullName>
    </recommendedName>
</protein>
<feature type="transmembrane region" description="Helical" evidence="7">
    <location>
        <begin position="168"/>
        <end position="195"/>
    </location>
</feature>
<dbReference type="InterPro" id="IPR052337">
    <property type="entry name" value="SAT4-like"/>
</dbReference>
<keyword evidence="10" id="KW-1185">Reference proteome</keyword>
<feature type="compositionally biased region" description="Low complexity" evidence="6">
    <location>
        <begin position="298"/>
        <end position="310"/>
    </location>
</feature>
<feature type="compositionally biased region" description="Low complexity" evidence="6">
    <location>
        <begin position="322"/>
        <end position="335"/>
    </location>
</feature>
<feature type="non-terminal residue" evidence="9">
    <location>
        <position position="365"/>
    </location>
</feature>
<feature type="transmembrane region" description="Helical" evidence="7">
    <location>
        <begin position="91"/>
        <end position="114"/>
    </location>
</feature>
<dbReference type="GeneID" id="92096521"/>
<dbReference type="RefSeq" id="XP_066712568.1">
    <property type="nucleotide sequence ID" value="XM_066863458.1"/>
</dbReference>
<feature type="transmembrane region" description="Helical" evidence="7">
    <location>
        <begin position="126"/>
        <end position="148"/>
    </location>
</feature>
<proteinExistence type="inferred from homology"/>
<dbReference type="EMBL" id="JAQQWL010000011">
    <property type="protein sequence ID" value="KAK8050319.1"/>
    <property type="molecule type" value="Genomic_DNA"/>
</dbReference>
<sequence length="365" mass="40161">MLTQTPNPKNHSFNMDMNLPQISHDSHGPWMVWSSWALTGLASTFLVLRCYCRVTRNKSLWWDDYVLILSWVCRLISLYRLDPKKIPDVGLLAQVDLIFAIFGAAWSKTSWAITLLRLSQGLLHHAVLFIIITINITMSLSVVFNFIQCIPSRKLWEPYLEGACWPSQIVPIYSTVAGAYSGTMDIALALLPWFLIMRVNMRLAERIGVAVAMSCGLFAGATAFVKTSYIFNLGSKDPIYDTAPLVVWGHAEIAVTIVAASIPVLRVLAKDISCRSGPGGGRTAAAARRAPRRRRTSRAAPAAAAAATAGGDSGSPRSFKGTTTTNNTLSSSMATTTTTTTNIMLRRPHERPAPQQRRRLREGVR</sequence>
<dbReference type="PANTHER" id="PTHR33048:SF42">
    <property type="entry name" value="INTEGRAL MEMBRANE PROTEIN"/>
    <property type="match status" value="1"/>
</dbReference>
<keyword evidence="3 7" id="KW-1133">Transmembrane helix</keyword>
<evidence type="ECO:0000259" key="8">
    <source>
        <dbReference type="Pfam" id="PF20684"/>
    </source>
</evidence>
<dbReference type="PANTHER" id="PTHR33048">
    <property type="entry name" value="PTH11-LIKE INTEGRAL MEMBRANE PROTEIN (AFU_ORTHOLOGUE AFUA_5G11245)"/>
    <property type="match status" value="1"/>
</dbReference>
<reference evidence="9 10" key="1">
    <citation type="submission" date="2023-01" db="EMBL/GenBank/DDBJ databases">
        <title>Analysis of 21 Apiospora genomes using comparative genomics revels a genus with tremendous synthesis potential of carbohydrate active enzymes and secondary metabolites.</title>
        <authorList>
            <person name="Sorensen T."/>
        </authorList>
    </citation>
    <scope>NUCLEOTIDE SEQUENCE [LARGE SCALE GENOMIC DNA]</scope>
    <source>
        <strain evidence="9 10">CBS 135458</strain>
    </source>
</reference>
<comment type="similarity">
    <text evidence="5">Belongs to the SAT4 family.</text>
</comment>
<evidence type="ECO:0000256" key="1">
    <source>
        <dbReference type="ARBA" id="ARBA00004141"/>
    </source>
</evidence>
<dbReference type="Pfam" id="PF20684">
    <property type="entry name" value="Fung_rhodopsin"/>
    <property type="match status" value="1"/>
</dbReference>
<name>A0ABR1TUI7_9PEZI</name>
<evidence type="ECO:0000256" key="5">
    <source>
        <dbReference type="ARBA" id="ARBA00038359"/>
    </source>
</evidence>
<evidence type="ECO:0000256" key="4">
    <source>
        <dbReference type="ARBA" id="ARBA00023136"/>
    </source>
</evidence>
<feature type="transmembrane region" description="Helical" evidence="7">
    <location>
        <begin position="207"/>
        <end position="225"/>
    </location>
</feature>
<evidence type="ECO:0000256" key="2">
    <source>
        <dbReference type="ARBA" id="ARBA00022692"/>
    </source>
</evidence>
<evidence type="ECO:0000256" key="7">
    <source>
        <dbReference type="SAM" id="Phobius"/>
    </source>
</evidence>
<dbReference type="Proteomes" id="UP001480595">
    <property type="component" value="Unassembled WGS sequence"/>
</dbReference>
<feature type="transmembrane region" description="Helical" evidence="7">
    <location>
        <begin position="245"/>
        <end position="265"/>
    </location>
</feature>
<feature type="domain" description="Rhodopsin" evidence="8">
    <location>
        <begin position="48"/>
        <end position="269"/>
    </location>
</feature>
<dbReference type="InterPro" id="IPR049326">
    <property type="entry name" value="Rhodopsin_dom_fungi"/>
</dbReference>
<accession>A0ABR1TUI7</accession>
<feature type="region of interest" description="Disordered" evidence="6">
    <location>
        <begin position="277"/>
        <end position="335"/>
    </location>
</feature>
<evidence type="ECO:0000256" key="6">
    <source>
        <dbReference type="SAM" id="MobiDB-lite"/>
    </source>
</evidence>
<comment type="caution">
    <text evidence="9">The sequence shown here is derived from an EMBL/GenBank/DDBJ whole genome shotgun (WGS) entry which is preliminary data.</text>
</comment>
<gene>
    <name evidence="9" type="ORF">PG994_012049</name>
</gene>
<evidence type="ECO:0000313" key="10">
    <source>
        <dbReference type="Proteomes" id="UP001480595"/>
    </source>
</evidence>
<organism evidence="9 10">
    <name type="scientific">Apiospora phragmitis</name>
    <dbReference type="NCBI Taxonomy" id="2905665"/>
    <lineage>
        <taxon>Eukaryota</taxon>
        <taxon>Fungi</taxon>
        <taxon>Dikarya</taxon>
        <taxon>Ascomycota</taxon>
        <taxon>Pezizomycotina</taxon>
        <taxon>Sordariomycetes</taxon>
        <taxon>Xylariomycetidae</taxon>
        <taxon>Amphisphaeriales</taxon>
        <taxon>Apiosporaceae</taxon>
        <taxon>Apiospora</taxon>
    </lineage>
</organism>